<dbReference type="EMBL" id="CP046915">
    <property type="protein sequence ID" value="QGZ65116.1"/>
    <property type="molecule type" value="Genomic_DNA"/>
</dbReference>
<dbReference type="Proteomes" id="UP000433577">
    <property type="component" value="Chromosome 3"/>
</dbReference>
<evidence type="ECO:0000313" key="2">
    <source>
        <dbReference type="Proteomes" id="UP000433577"/>
    </source>
</evidence>
<accession>A0A7Z2GNM2</accession>
<sequence>MLQEYVSARNRVQNAWQGATRLSSFKEALADWCRAISANQGVSLETSDRAVTHAFFAWTQVLENAESHLHRNAPDYYQFLCGALLAELLRHHAVHALPSVHSDAAPHPAHPVHPDQPGKPGDAIAQWWPEGYALTHFCVDLVRKVTAQECAQIVAASGKLGNIKVWQSFRENLLEEPSIAIAYFDDFMGVAPNWRNPCFVGERAAARH</sequence>
<name>A0A7Z2GNM2_9BURK</name>
<evidence type="ECO:0000313" key="1">
    <source>
        <dbReference type="EMBL" id="QGZ65116.1"/>
    </source>
</evidence>
<gene>
    <name evidence="1" type="ORF">FAZ98_25375</name>
</gene>
<dbReference type="RefSeq" id="WP_158955222.1">
    <property type="nucleotide sequence ID" value="NZ_CP046915.1"/>
</dbReference>
<dbReference type="KEGG" id="pacs:FAZ98_25375"/>
<dbReference type="OrthoDB" id="9089495at2"/>
<organism evidence="1 2">
    <name type="scientific">Paraburkholderia acidisoli</name>
    <dbReference type="NCBI Taxonomy" id="2571748"/>
    <lineage>
        <taxon>Bacteria</taxon>
        <taxon>Pseudomonadati</taxon>
        <taxon>Pseudomonadota</taxon>
        <taxon>Betaproteobacteria</taxon>
        <taxon>Burkholderiales</taxon>
        <taxon>Burkholderiaceae</taxon>
        <taxon>Paraburkholderia</taxon>
    </lineage>
</organism>
<reference evidence="1 2" key="1">
    <citation type="submission" date="2019-12" db="EMBL/GenBank/DDBJ databases">
        <title>Paraburkholderia acidiphila 7Q-K02 sp. nov and Paraburkholderia acidisoli DHF22 sp. nov., two strains isolated from forest soil.</title>
        <authorList>
            <person name="Gao Z."/>
            <person name="Qiu L."/>
        </authorList>
    </citation>
    <scope>NUCLEOTIDE SEQUENCE [LARGE SCALE GENOMIC DNA]</scope>
    <source>
        <strain evidence="1 2">DHF22</strain>
    </source>
</reference>
<dbReference type="AlphaFoldDB" id="A0A7Z2GNM2"/>
<keyword evidence="2" id="KW-1185">Reference proteome</keyword>
<proteinExistence type="predicted"/>
<protein>
    <submittedName>
        <fullName evidence="1">Uncharacterized protein</fullName>
    </submittedName>
</protein>